<dbReference type="AlphaFoldDB" id="A0A255GRB7"/>
<accession>A0A255GRB7</accession>
<sequence length="238" mass="24698">MRRFLATICAVTLLGGCSGNTAAAPPAAPPAGTPTAAGDGASATPTAAPTTASAGVTPTSSTTPTDPEKLDRGLLRPEQLPGWRPAEFTDEPIDARVDPPACSTVYDQSLGKVASDMGATVAYTQDPLFLQEFVDLVDNGAKSVGEIEQSVGQCKEFTVDENGEVTKFTATPIPVPALGDKAFGLRLGVTGAEPAELLYVWVGHKDTLMMLHIDGDKVDQAQLVDMATRATDTLRAAI</sequence>
<evidence type="ECO:0000313" key="3">
    <source>
        <dbReference type="EMBL" id="OYO18349.1"/>
    </source>
</evidence>
<keyword evidence="2" id="KW-0732">Signal</keyword>
<comment type="caution">
    <text evidence="3">The sequence shown here is derived from an EMBL/GenBank/DDBJ whole genome shotgun (WGS) entry which is preliminary data.</text>
</comment>
<dbReference type="OrthoDB" id="3733915at2"/>
<evidence type="ECO:0000313" key="4">
    <source>
        <dbReference type="Proteomes" id="UP000216311"/>
    </source>
</evidence>
<feature type="compositionally biased region" description="Low complexity" evidence="1">
    <location>
        <begin position="33"/>
        <end position="65"/>
    </location>
</feature>
<reference evidence="3 4" key="1">
    <citation type="submission" date="2017-07" db="EMBL/GenBank/DDBJ databases">
        <title>Draft whole genome sequences of clinical Proprionibacteriaceae strains.</title>
        <authorList>
            <person name="Bernier A.-M."/>
            <person name="Bernard K."/>
            <person name="Domingo M.-C."/>
        </authorList>
    </citation>
    <scope>NUCLEOTIDE SEQUENCE [LARGE SCALE GENOMIC DNA]</scope>
    <source>
        <strain evidence="3 4">NML 130396</strain>
    </source>
</reference>
<organism evidence="3 4">
    <name type="scientific">Enemella dayhoffiae</name>
    <dbReference type="NCBI Taxonomy" id="2016507"/>
    <lineage>
        <taxon>Bacteria</taxon>
        <taxon>Bacillati</taxon>
        <taxon>Actinomycetota</taxon>
        <taxon>Actinomycetes</taxon>
        <taxon>Propionibacteriales</taxon>
        <taxon>Propionibacteriaceae</taxon>
        <taxon>Enemella</taxon>
    </lineage>
</organism>
<gene>
    <name evidence="3" type="ORF">CGZ93_15260</name>
</gene>
<name>A0A255GRB7_9ACTN</name>
<evidence type="ECO:0000256" key="1">
    <source>
        <dbReference type="SAM" id="MobiDB-lite"/>
    </source>
</evidence>
<feature type="signal peptide" evidence="2">
    <location>
        <begin position="1"/>
        <end position="23"/>
    </location>
</feature>
<dbReference type="EMBL" id="NMVQ01000044">
    <property type="protein sequence ID" value="OYO18349.1"/>
    <property type="molecule type" value="Genomic_DNA"/>
</dbReference>
<feature type="compositionally biased region" description="Basic and acidic residues" evidence="1">
    <location>
        <begin position="66"/>
        <end position="75"/>
    </location>
</feature>
<dbReference type="RefSeq" id="WP_094365016.1">
    <property type="nucleotide sequence ID" value="NZ_NMVQ01000044.1"/>
</dbReference>
<dbReference type="Proteomes" id="UP000216311">
    <property type="component" value="Unassembled WGS sequence"/>
</dbReference>
<proteinExistence type="predicted"/>
<feature type="chain" id="PRO_5039583355" evidence="2">
    <location>
        <begin position="24"/>
        <end position="238"/>
    </location>
</feature>
<dbReference type="PROSITE" id="PS51257">
    <property type="entry name" value="PROKAR_LIPOPROTEIN"/>
    <property type="match status" value="1"/>
</dbReference>
<protein>
    <submittedName>
        <fullName evidence="3">Uncharacterized protein</fullName>
    </submittedName>
</protein>
<keyword evidence="4" id="KW-1185">Reference proteome</keyword>
<feature type="region of interest" description="Disordered" evidence="1">
    <location>
        <begin position="23"/>
        <end position="96"/>
    </location>
</feature>
<evidence type="ECO:0000256" key="2">
    <source>
        <dbReference type="SAM" id="SignalP"/>
    </source>
</evidence>